<dbReference type="SMART" id="SM00487">
    <property type="entry name" value="DEXDc"/>
    <property type="match status" value="1"/>
</dbReference>
<accession>A0A2A2KAB5</accession>
<name>A0A2A2KAB5_9BILA</name>
<dbReference type="EMBL" id="LIAE01009167">
    <property type="protein sequence ID" value="PAV70904.1"/>
    <property type="molecule type" value="Genomic_DNA"/>
</dbReference>
<dbReference type="Gene3D" id="3.40.50.10810">
    <property type="entry name" value="Tandem AAA-ATPase domain"/>
    <property type="match status" value="1"/>
</dbReference>
<dbReference type="GO" id="GO:0005524">
    <property type="term" value="F:ATP binding"/>
    <property type="evidence" value="ECO:0007669"/>
    <property type="project" value="InterPro"/>
</dbReference>
<dbReference type="InterPro" id="IPR038718">
    <property type="entry name" value="SNF2-like_sf"/>
</dbReference>
<dbReference type="OrthoDB" id="2801544at2759"/>
<comment type="caution">
    <text evidence="3">The sequence shown here is derived from an EMBL/GenBank/DDBJ whole genome shotgun (WGS) entry which is preliminary data.</text>
</comment>
<dbReference type="PANTHER" id="PTHR45766:SF6">
    <property type="entry name" value="SWI_SNF-RELATED MATRIX-ASSOCIATED ACTIN-DEPENDENT REGULATOR OF CHROMATIN SUBFAMILY A-LIKE PROTEIN 1"/>
    <property type="match status" value="1"/>
</dbReference>
<dbReference type="InterPro" id="IPR014001">
    <property type="entry name" value="Helicase_ATP-bd"/>
</dbReference>
<dbReference type="Pfam" id="PF00176">
    <property type="entry name" value="SNF2-rel_dom"/>
    <property type="match status" value="1"/>
</dbReference>
<dbReference type="Gene3D" id="3.40.50.300">
    <property type="entry name" value="P-loop containing nucleotide triphosphate hydrolases"/>
    <property type="match status" value="1"/>
</dbReference>
<dbReference type="AlphaFoldDB" id="A0A2A2KAB5"/>
<dbReference type="Proteomes" id="UP000218231">
    <property type="component" value="Unassembled WGS sequence"/>
</dbReference>
<dbReference type="CDD" id="cd18793">
    <property type="entry name" value="SF2_C_SNF"/>
    <property type="match status" value="1"/>
</dbReference>
<reference evidence="3 4" key="1">
    <citation type="journal article" date="2017" name="Curr. Biol.">
        <title>Genome architecture and evolution of a unichromosomal asexual nematode.</title>
        <authorList>
            <person name="Fradin H."/>
            <person name="Zegar C."/>
            <person name="Gutwein M."/>
            <person name="Lucas J."/>
            <person name="Kovtun M."/>
            <person name="Corcoran D."/>
            <person name="Baugh L.R."/>
            <person name="Kiontke K."/>
            <person name="Gunsalus K."/>
            <person name="Fitch D.H."/>
            <person name="Piano F."/>
        </authorList>
    </citation>
    <scope>NUCLEOTIDE SEQUENCE [LARGE SCALE GENOMIC DNA]</scope>
    <source>
        <strain evidence="3">PF1309</strain>
    </source>
</reference>
<dbReference type="PANTHER" id="PTHR45766">
    <property type="entry name" value="DNA ANNEALING HELICASE AND ENDONUCLEASE ZRANB3 FAMILY MEMBER"/>
    <property type="match status" value="1"/>
</dbReference>
<protein>
    <recommendedName>
        <fullName evidence="2">Helicase ATP-binding domain-containing protein</fullName>
    </recommendedName>
</protein>
<dbReference type="GO" id="GO:0043596">
    <property type="term" value="C:nuclear replication fork"/>
    <property type="evidence" value="ECO:0007669"/>
    <property type="project" value="TreeGrafter"/>
</dbReference>
<keyword evidence="4" id="KW-1185">Reference proteome</keyword>
<evidence type="ECO:0000256" key="1">
    <source>
        <dbReference type="ARBA" id="ARBA00022801"/>
    </source>
</evidence>
<sequence>MPPRATLYWLEKFGTSQIPSDLSELIPQEMLDRLFDYQKDGVRFILEREGRALIADESGLGKTWQALTAMMAYKVDWPVLIVCPSSAKHVWQKEITKLLPEDEDRKVMTINRYDDELPEEDEENVIVIMSYGIMTRKLNELLEIPFKIVIFDESHKLKERKTQRSQAAIKIADAAERVILLSATPALSRPNELWMQLRLIDDRVYPKFKQFGDRYCEGYYNTDLEYYDSRGCSHHKELRTILYSRFTIRRTKAKELADLPSKKRELIYLSNELIDYTERRLLEARREYIQYLLDCEANERDINVYHASVTDYYTQTGIAKASAVSNYIVETYFGEAAEEENKGKKLLVFAYHLDVLDAIQEENEPEIRVALLSLITGGFALNLTAATSVIFAELYWNPTYHEQAEDRAHRIGQTERVECKYLMSEDTADEMVWSSIEAKLVVLGKV</sequence>
<dbReference type="SUPFAM" id="SSF52540">
    <property type="entry name" value="P-loop containing nucleoside triphosphate hydrolases"/>
    <property type="match status" value="2"/>
</dbReference>
<organism evidence="3 4">
    <name type="scientific">Diploscapter pachys</name>
    <dbReference type="NCBI Taxonomy" id="2018661"/>
    <lineage>
        <taxon>Eukaryota</taxon>
        <taxon>Metazoa</taxon>
        <taxon>Ecdysozoa</taxon>
        <taxon>Nematoda</taxon>
        <taxon>Chromadorea</taxon>
        <taxon>Rhabditida</taxon>
        <taxon>Rhabditina</taxon>
        <taxon>Rhabditomorpha</taxon>
        <taxon>Rhabditoidea</taxon>
        <taxon>Rhabditidae</taxon>
        <taxon>Diploscapter</taxon>
    </lineage>
</organism>
<dbReference type="InterPro" id="IPR000330">
    <property type="entry name" value="SNF2_N"/>
</dbReference>
<dbReference type="GO" id="GO:0006281">
    <property type="term" value="P:DNA repair"/>
    <property type="evidence" value="ECO:0007669"/>
    <property type="project" value="TreeGrafter"/>
</dbReference>
<dbReference type="GO" id="GO:0016787">
    <property type="term" value="F:hydrolase activity"/>
    <property type="evidence" value="ECO:0007669"/>
    <property type="project" value="UniProtKB-KW"/>
</dbReference>
<gene>
    <name evidence="3" type="ORF">WR25_10715</name>
</gene>
<evidence type="ECO:0000259" key="2">
    <source>
        <dbReference type="PROSITE" id="PS51192"/>
    </source>
</evidence>
<evidence type="ECO:0000313" key="3">
    <source>
        <dbReference type="EMBL" id="PAV70904.1"/>
    </source>
</evidence>
<dbReference type="InterPro" id="IPR027417">
    <property type="entry name" value="P-loop_NTPase"/>
</dbReference>
<proteinExistence type="predicted"/>
<evidence type="ECO:0000313" key="4">
    <source>
        <dbReference type="Proteomes" id="UP000218231"/>
    </source>
</evidence>
<feature type="domain" description="Helicase ATP-binding" evidence="2">
    <location>
        <begin position="43"/>
        <end position="203"/>
    </location>
</feature>
<dbReference type="InterPro" id="IPR049730">
    <property type="entry name" value="SNF2/RAD54-like_C"/>
</dbReference>
<keyword evidence="1" id="KW-0378">Hydrolase</keyword>
<dbReference type="PROSITE" id="PS51192">
    <property type="entry name" value="HELICASE_ATP_BIND_1"/>
    <property type="match status" value="1"/>
</dbReference>
<dbReference type="GO" id="GO:0031297">
    <property type="term" value="P:replication fork processing"/>
    <property type="evidence" value="ECO:0007669"/>
    <property type="project" value="TreeGrafter"/>
</dbReference>
<dbReference type="STRING" id="2018661.A0A2A2KAB5"/>